<accession>A0A521BH99</accession>
<evidence type="ECO:0000313" key="2">
    <source>
        <dbReference type="Proteomes" id="UP000320300"/>
    </source>
</evidence>
<protein>
    <submittedName>
        <fullName evidence="1">Uncharacterized protein</fullName>
    </submittedName>
</protein>
<dbReference type="AlphaFoldDB" id="A0A521BH99"/>
<evidence type="ECO:0000313" key="1">
    <source>
        <dbReference type="EMBL" id="SMO46416.1"/>
    </source>
</evidence>
<keyword evidence="2" id="KW-1185">Reference proteome</keyword>
<sequence length="226" mass="25350">MKKVLIFSALVFMTTQYCHSQNVDLATLKFPLAKSAVEKYHLVDQELNAAGKYQRLSTTDAGVLNYDKQKLAGKNAASNNFENTNSVTFFNDEATKKIDGYQLKTFTAAESKKLLASLNTKFGKPGYDYGKDIRMRIWESADKKVLYLFEYRSGAAAKSSELAELKVLNASATVLVNYFLGAGFGRYKDYLLTKARKTPAYTYTDFLKEMKARGSMTYLQGSNTVK</sequence>
<dbReference type="Proteomes" id="UP000320300">
    <property type="component" value="Unassembled WGS sequence"/>
</dbReference>
<name>A0A521BH99_9SPHI</name>
<gene>
    <name evidence="1" type="ORF">SAMN06265348_102296</name>
</gene>
<reference evidence="1 2" key="1">
    <citation type="submission" date="2017-05" db="EMBL/GenBank/DDBJ databases">
        <authorList>
            <person name="Varghese N."/>
            <person name="Submissions S."/>
        </authorList>
    </citation>
    <scope>NUCLEOTIDE SEQUENCE [LARGE SCALE GENOMIC DNA]</scope>
    <source>
        <strain evidence="1 2">DSM 19036</strain>
    </source>
</reference>
<organism evidence="1 2">
    <name type="scientific">Pedobacter westerhofensis</name>
    <dbReference type="NCBI Taxonomy" id="425512"/>
    <lineage>
        <taxon>Bacteria</taxon>
        <taxon>Pseudomonadati</taxon>
        <taxon>Bacteroidota</taxon>
        <taxon>Sphingobacteriia</taxon>
        <taxon>Sphingobacteriales</taxon>
        <taxon>Sphingobacteriaceae</taxon>
        <taxon>Pedobacter</taxon>
    </lineage>
</organism>
<dbReference type="EMBL" id="FXTN01000002">
    <property type="protein sequence ID" value="SMO46416.1"/>
    <property type="molecule type" value="Genomic_DNA"/>
</dbReference>
<dbReference type="OrthoDB" id="1440037at2"/>
<proteinExistence type="predicted"/>
<dbReference type="RefSeq" id="WP_142526970.1">
    <property type="nucleotide sequence ID" value="NZ_CBCSJO010000003.1"/>
</dbReference>